<proteinExistence type="predicted"/>
<name>A0A1M2V7K2_TRAPU</name>
<evidence type="ECO:0000313" key="2">
    <source>
        <dbReference type="EMBL" id="OJT03578.1"/>
    </source>
</evidence>
<accession>A0A1M2V7K2</accession>
<reference evidence="2 3" key="1">
    <citation type="submission" date="2016-10" db="EMBL/GenBank/DDBJ databases">
        <title>Genome sequence of the basidiomycete white-rot fungus Trametes pubescens.</title>
        <authorList>
            <person name="Makela M.R."/>
            <person name="Granchi Z."/>
            <person name="Peng M."/>
            <person name="De Vries R.P."/>
            <person name="Grigoriev I."/>
            <person name="Riley R."/>
            <person name="Hilden K."/>
        </authorList>
    </citation>
    <scope>NUCLEOTIDE SEQUENCE [LARGE SCALE GENOMIC DNA]</scope>
    <source>
        <strain evidence="2 3">FBCC735</strain>
    </source>
</reference>
<organism evidence="2 3">
    <name type="scientific">Trametes pubescens</name>
    <name type="common">White-rot fungus</name>
    <dbReference type="NCBI Taxonomy" id="154538"/>
    <lineage>
        <taxon>Eukaryota</taxon>
        <taxon>Fungi</taxon>
        <taxon>Dikarya</taxon>
        <taxon>Basidiomycota</taxon>
        <taxon>Agaricomycotina</taxon>
        <taxon>Agaricomycetes</taxon>
        <taxon>Polyporales</taxon>
        <taxon>Polyporaceae</taxon>
        <taxon>Trametes</taxon>
    </lineage>
</organism>
<feature type="compositionally biased region" description="Basic residues" evidence="1">
    <location>
        <begin position="263"/>
        <end position="275"/>
    </location>
</feature>
<protein>
    <submittedName>
        <fullName evidence="2">Uncharacterized protein</fullName>
    </submittedName>
</protein>
<feature type="region of interest" description="Disordered" evidence="1">
    <location>
        <begin position="263"/>
        <end position="283"/>
    </location>
</feature>
<dbReference type="AlphaFoldDB" id="A0A1M2V7K2"/>
<dbReference type="Proteomes" id="UP000184267">
    <property type="component" value="Unassembled WGS sequence"/>
</dbReference>
<sequence>MSCMTYNPALAAASICTVMGVPPRPPSRTSLPPLPTPTQPPPPSYLVSFARVLVRRKRLYSTDSCETSVSLGQATGQIEWNPAWIYGTPQPETSSHVSFAIEDAILRKPTDTAVLPVPQSEAAAGPVMAPRPIKPDSYDFGVPTVTIADPVPAIDDIPEIPDEDIMSSSPPVMLDGRVNPMMWAPSEIEMDRMPPLLPVDTASRTSARRASQAEMDKSLVSAYISRRRPRRPSALGPTPLPTIPEHNEWPSICAFPMARSLKHKRRVPRGRPKMRRVNENRTV</sequence>
<evidence type="ECO:0000313" key="3">
    <source>
        <dbReference type="Proteomes" id="UP000184267"/>
    </source>
</evidence>
<comment type="caution">
    <text evidence="2">The sequence shown here is derived from an EMBL/GenBank/DDBJ whole genome shotgun (WGS) entry which is preliminary data.</text>
</comment>
<dbReference type="OrthoDB" id="10490898at2759"/>
<gene>
    <name evidence="2" type="ORF">TRAPUB_5754</name>
</gene>
<evidence type="ECO:0000256" key="1">
    <source>
        <dbReference type="SAM" id="MobiDB-lite"/>
    </source>
</evidence>
<dbReference type="EMBL" id="MNAD01001604">
    <property type="protein sequence ID" value="OJT03578.1"/>
    <property type="molecule type" value="Genomic_DNA"/>
</dbReference>
<keyword evidence="3" id="KW-1185">Reference proteome</keyword>
<dbReference type="OMA" id="NEWPSIC"/>